<feature type="binding site" evidence="2">
    <location>
        <position position="138"/>
    </location>
    <ligand>
        <name>Mn(2+)</name>
        <dbReference type="ChEBI" id="CHEBI:29035"/>
        <label>2</label>
    </ligand>
</feature>
<dbReference type="InterPro" id="IPR017439">
    <property type="entry name" value="Amidohydrolase"/>
</dbReference>
<dbReference type="InterPro" id="IPR002933">
    <property type="entry name" value="Peptidase_M20"/>
</dbReference>
<dbReference type="EMBL" id="PRLP01000106">
    <property type="protein sequence ID" value="PPC75202.1"/>
    <property type="molecule type" value="Genomic_DNA"/>
</dbReference>
<dbReference type="GO" id="GO:0019877">
    <property type="term" value="P:diaminopimelate biosynthetic process"/>
    <property type="evidence" value="ECO:0007669"/>
    <property type="project" value="UniProtKB-ARBA"/>
</dbReference>
<feature type="binding site" evidence="2">
    <location>
        <position position="362"/>
    </location>
    <ligand>
        <name>Mn(2+)</name>
        <dbReference type="ChEBI" id="CHEBI:29035"/>
        <label>2</label>
    </ligand>
</feature>
<dbReference type="AlphaFoldDB" id="A0A2S5KKF3"/>
<evidence type="ECO:0000256" key="1">
    <source>
        <dbReference type="ARBA" id="ARBA00022801"/>
    </source>
</evidence>
<dbReference type="NCBIfam" id="TIGR01891">
    <property type="entry name" value="amidohydrolases"/>
    <property type="match status" value="1"/>
</dbReference>
<feature type="domain" description="Peptidase M20 dimerisation" evidence="3">
    <location>
        <begin position="187"/>
        <end position="267"/>
    </location>
</feature>
<keyword evidence="2" id="KW-0479">Metal-binding</keyword>
<feature type="binding site" evidence="2">
    <location>
        <position position="105"/>
    </location>
    <ligand>
        <name>Mn(2+)</name>
        <dbReference type="ChEBI" id="CHEBI:29035"/>
        <label>2</label>
    </ligand>
</feature>
<evidence type="ECO:0000313" key="4">
    <source>
        <dbReference type="EMBL" id="PPC75202.1"/>
    </source>
</evidence>
<dbReference type="Gene3D" id="3.40.630.10">
    <property type="entry name" value="Zn peptidases"/>
    <property type="match status" value="1"/>
</dbReference>
<gene>
    <name evidence="4" type="ORF">C4K68_21415</name>
</gene>
<proteinExistence type="predicted"/>
<dbReference type="PIRSF" id="PIRSF005962">
    <property type="entry name" value="Pept_M20D_amidohydro"/>
    <property type="match status" value="1"/>
</dbReference>
<dbReference type="SUPFAM" id="SSF53187">
    <property type="entry name" value="Zn-dependent exopeptidases"/>
    <property type="match status" value="1"/>
</dbReference>
<dbReference type="Proteomes" id="UP000238196">
    <property type="component" value="Unassembled WGS sequence"/>
</dbReference>
<keyword evidence="2" id="KW-0464">Manganese</keyword>
<dbReference type="OrthoDB" id="9777385at2"/>
<dbReference type="PANTHER" id="PTHR11014:SF63">
    <property type="entry name" value="METALLOPEPTIDASE, PUTATIVE (AFU_ORTHOLOGUE AFUA_6G09600)-RELATED"/>
    <property type="match status" value="1"/>
</dbReference>
<dbReference type="SUPFAM" id="SSF55031">
    <property type="entry name" value="Bacterial exopeptidase dimerisation domain"/>
    <property type="match status" value="1"/>
</dbReference>
<dbReference type="GO" id="GO:0046872">
    <property type="term" value="F:metal ion binding"/>
    <property type="evidence" value="ECO:0007669"/>
    <property type="project" value="UniProtKB-KW"/>
</dbReference>
<feature type="binding site" evidence="2">
    <location>
        <position position="103"/>
    </location>
    <ligand>
        <name>Mn(2+)</name>
        <dbReference type="ChEBI" id="CHEBI:29035"/>
        <label>2</label>
    </ligand>
</feature>
<sequence length="391" mass="42048">MSSLIPLNSSLHQQMKAWRHTLHSHPETAYEEVRTSAMVAGILRDLGLAVEVGLGGTGVVATLQGRLGAGEAIALRADMDALDVEEMNQFAHCSTVKGKMHACGHDGHTTMLLGAAAHLAANPDFYGTLHFIFQPAEENEAGAKAMIDDGLFERFPVSAVYGMHNWPALPAGQAAVHAGPVMAAFDTFEIEVKGHGCHGAMPHMGVDPIQVAAQLVTALQSIVSRNVDPQKSAVISVTKIESGHTFNVIPESCHMLGTTRSFDPAVRDLLEQRMGEMVTQLCAALGCTGTLKYTRRYPATINTAADAELCRAVLSEQQGIEQVHWNAPASMGAEDFAFMLERVPGCYIWMGNGSSNHSHGLHSPHYDFNDDILPLGASFWAGLVYRRLGQA</sequence>
<name>A0A2S5KKF3_9PROT</name>
<organism evidence="4 5">
    <name type="scientific">Proteobacteria bacterium 228</name>
    <dbReference type="NCBI Taxonomy" id="2083153"/>
    <lineage>
        <taxon>Bacteria</taxon>
        <taxon>Pseudomonadati</taxon>
        <taxon>Pseudomonadota</taxon>
    </lineage>
</organism>
<feature type="binding site" evidence="2">
    <location>
        <position position="164"/>
    </location>
    <ligand>
        <name>Mn(2+)</name>
        <dbReference type="ChEBI" id="CHEBI:29035"/>
        <label>2</label>
    </ligand>
</feature>
<accession>A0A2S5KKF3</accession>
<dbReference type="GO" id="GO:0050118">
    <property type="term" value="F:N-acetyldiaminopimelate deacetylase activity"/>
    <property type="evidence" value="ECO:0007669"/>
    <property type="project" value="UniProtKB-ARBA"/>
</dbReference>
<dbReference type="InterPro" id="IPR011650">
    <property type="entry name" value="Peptidase_M20_dimer"/>
</dbReference>
<protein>
    <submittedName>
        <fullName evidence="4">Amidohydrolase</fullName>
    </submittedName>
</protein>
<evidence type="ECO:0000259" key="3">
    <source>
        <dbReference type="Pfam" id="PF07687"/>
    </source>
</evidence>
<dbReference type="PANTHER" id="PTHR11014">
    <property type="entry name" value="PEPTIDASE M20 FAMILY MEMBER"/>
    <property type="match status" value="1"/>
</dbReference>
<evidence type="ECO:0000313" key="5">
    <source>
        <dbReference type="Proteomes" id="UP000238196"/>
    </source>
</evidence>
<dbReference type="CDD" id="cd05666">
    <property type="entry name" value="M20_Acy1-like"/>
    <property type="match status" value="1"/>
</dbReference>
<reference evidence="4 5" key="1">
    <citation type="submission" date="2018-02" db="EMBL/GenBank/DDBJ databases">
        <title>novel marine gammaproteobacteria from coastal saline agro ecosystem.</title>
        <authorList>
            <person name="Krishnan R."/>
            <person name="Ramesh Kumar N."/>
        </authorList>
    </citation>
    <scope>NUCLEOTIDE SEQUENCE [LARGE SCALE GENOMIC DNA]</scope>
    <source>
        <strain evidence="4 5">228</strain>
    </source>
</reference>
<dbReference type="FunFam" id="3.30.70.360:FF:000001">
    <property type="entry name" value="N-acetyldiaminopimelate deacetylase"/>
    <property type="match status" value="1"/>
</dbReference>
<dbReference type="Pfam" id="PF01546">
    <property type="entry name" value="Peptidase_M20"/>
    <property type="match status" value="1"/>
</dbReference>
<dbReference type="Gene3D" id="3.30.70.360">
    <property type="match status" value="1"/>
</dbReference>
<dbReference type="Pfam" id="PF07687">
    <property type="entry name" value="M20_dimer"/>
    <property type="match status" value="1"/>
</dbReference>
<dbReference type="InterPro" id="IPR036264">
    <property type="entry name" value="Bact_exopeptidase_dim_dom"/>
</dbReference>
<keyword evidence="1" id="KW-0378">Hydrolase</keyword>
<comment type="cofactor">
    <cofactor evidence="2">
        <name>Mn(2+)</name>
        <dbReference type="ChEBI" id="CHEBI:29035"/>
    </cofactor>
    <text evidence="2">The Mn(2+) ion enhances activity.</text>
</comment>
<evidence type="ECO:0000256" key="2">
    <source>
        <dbReference type="PIRSR" id="PIRSR005962-1"/>
    </source>
</evidence>
<comment type="caution">
    <text evidence="4">The sequence shown here is derived from an EMBL/GenBank/DDBJ whole genome shotgun (WGS) entry which is preliminary data.</text>
</comment>